<evidence type="ECO:0000256" key="3">
    <source>
        <dbReference type="ARBA" id="ARBA00023125"/>
    </source>
</evidence>
<name>A0A1X6WUZ8_9MICO</name>
<evidence type="ECO:0000256" key="4">
    <source>
        <dbReference type="ARBA" id="ARBA00023163"/>
    </source>
</evidence>
<keyword evidence="7" id="KW-1185">Reference proteome</keyword>
<dbReference type="Gene3D" id="1.10.10.10">
    <property type="entry name" value="Winged helix-like DNA-binding domain superfamily/Winged helix DNA-binding domain"/>
    <property type="match status" value="1"/>
</dbReference>
<gene>
    <name evidence="6" type="ORF">FM105_01235</name>
</gene>
<sequence>MIDRRLTVLRMVAETGTVTATAKALSYTPSAVSHQLKTLSEDLGVVVVEQHGRGMRLTRAGTVLLEHAHELSARWEQMRGEVLEAGDEHQDDALRLCGFSTAAGSLLPAAAQAVRRAFPDSMIGIIEADPEECFELLLAERADVAVVVATEPLPTRNDPRFQQRDLLSDPLDLLVPADHRLAREAGVPLIAAANEDWIMDRPGSTYHRLVTVSCAAAGFQPVAAHVVREWETGAALVGAGMGVSLVPRLARLPAGHDLVRVPLTGDPVPSRRILTGIRRGSDRRPMVAAALAALDEAAREIQETRRPRE</sequence>
<proteinExistence type="inferred from homology"/>
<dbReference type="RefSeq" id="WP_087003459.1">
    <property type="nucleotide sequence ID" value="NZ_FWFF01000001.1"/>
</dbReference>
<dbReference type="Gene3D" id="3.40.190.10">
    <property type="entry name" value="Periplasmic binding protein-like II"/>
    <property type="match status" value="2"/>
</dbReference>
<comment type="similarity">
    <text evidence="1">Belongs to the LysR transcriptional regulatory family.</text>
</comment>
<dbReference type="SUPFAM" id="SSF46785">
    <property type="entry name" value="Winged helix' DNA-binding domain"/>
    <property type="match status" value="1"/>
</dbReference>
<dbReference type="EMBL" id="FWFF01000001">
    <property type="protein sequence ID" value="SLM89199.1"/>
    <property type="molecule type" value="Genomic_DNA"/>
</dbReference>
<dbReference type="CDD" id="cd08423">
    <property type="entry name" value="PBP2_LTTR_like_6"/>
    <property type="match status" value="1"/>
</dbReference>
<accession>A0A1X6WUZ8</accession>
<dbReference type="PANTHER" id="PTHR30346">
    <property type="entry name" value="TRANSCRIPTIONAL DUAL REGULATOR HCAR-RELATED"/>
    <property type="match status" value="1"/>
</dbReference>
<dbReference type="GO" id="GO:0003700">
    <property type="term" value="F:DNA-binding transcription factor activity"/>
    <property type="evidence" value="ECO:0007669"/>
    <property type="project" value="InterPro"/>
</dbReference>
<feature type="domain" description="HTH lysR-type" evidence="5">
    <location>
        <begin position="1"/>
        <end position="58"/>
    </location>
</feature>
<evidence type="ECO:0000313" key="6">
    <source>
        <dbReference type="EMBL" id="SLM89199.1"/>
    </source>
</evidence>
<evidence type="ECO:0000256" key="1">
    <source>
        <dbReference type="ARBA" id="ARBA00009437"/>
    </source>
</evidence>
<dbReference type="InterPro" id="IPR005119">
    <property type="entry name" value="LysR_subst-bd"/>
</dbReference>
<dbReference type="Proteomes" id="UP000196581">
    <property type="component" value="Unassembled WGS sequence"/>
</dbReference>
<protein>
    <submittedName>
        <fullName evidence="6">LysR family regulatory protein CidR</fullName>
    </submittedName>
</protein>
<keyword evidence="4" id="KW-0804">Transcription</keyword>
<dbReference type="Pfam" id="PF00126">
    <property type="entry name" value="HTH_1"/>
    <property type="match status" value="1"/>
</dbReference>
<dbReference type="SUPFAM" id="SSF53850">
    <property type="entry name" value="Periplasmic binding protein-like II"/>
    <property type="match status" value="1"/>
</dbReference>
<evidence type="ECO:0000313" key="7">
    <source>
        <dbReference type="Proteomes" id="UP000196581"/>
    </source>
</evidence>
<dbReference type="InterPro" id="IPR036388">
    <property type="entry name" value="WH-like_DNA-bd_sf"/>
</dbReference>
<organism evidence="6 7">
    <name type="scientific">Brevibacterium yomogidense</name>
    <dbReference type="NCBI Taxonomy" id="946573"/>
    <lineage>
        <taxon>Bacteria</taxon>
        <taxon>Bacillati</taxon>
        <taxon>Actinomycetota</taxon>
        <taxon>Actinomycetes</taxon>
        <taxon>Micrococcales</taxon>
        <taxon>Brevibacteriaceae</taxon>
        <taxon>Brevibacterium</taxon>
    </lineage>
</organism>
<dbReference type="Pfam" id="PF03466">
    <property type="entry name" value="LysR_substrate"/>
    <property type="match status" value="1"/>
</dbReference>
<dbReference type="GO" id="GO:0003677">
    <property type="term" value="F:DNA binding"/>
    <property type="evidence" value="ECO:0007669"/>
    <property type="project" value="UniProtKB-KW"/>
</dbReference>
<dbReference type="PANTHER" id="PTHR30346:SF29">
    <property type="entry name" value="LYSR SUBSTRATE-BINDING"/>
    <property type="match status" value="1"/>
</dbReference>
<evidence type="ECO:0000259" key="5">
    <source>
        <dbReference type="PROSITE" id="PS50931"/>
    </source>
</evidence>
<dbReference type="InterPro" id="IPR036390">
    <property type="entry name" value="WH_DNA-bd_sf"/>
</dbReference>
<keyword evidence="3" id="KW-0238">DNA-binding</keyword>
<evidence type="ECO:0000256" key="2">
    <source>
        <dbReference type="ARBA" id="ARBA00023015"/>
    </source>
</evidence>
<reference evidence="7" key="1">
    <citation type="submission" date="2017-02" db="EMBL/GenBank/DDBJ databases">
        <authorList>
            <person name="Dridi B."/>
        </authorList>
    </citation>
    <scope>NUCLEOTIDE SEQUENCE [LARGE SCALE GENOMIC DNA]</scope>
    <source>
        <strain evidence="7">B Co 03.10</strain>
    </source>
</reference>
<dbReference type="InterPro" id="IPR000847">
    <property type="entry name" value="LysR_HTH_N"/>
</dbReference>
<dbReference type="AlphaFoldDB" id="A0A1X6WUZ8"/>
<keyword evidence="2" id="KW-0805">Transcription regulation</keyword>
<dbReference type="GO" id="GO:0032993">
    <property type="term" value="C:protein-DNA complex"/>
    <property type="evidence" value="ECO:0007669"/>
    <property type="project" value="TreeGrafter"/>
</dbReference>
<dbReference type="PROSITE" id="PS50931">
    <property type="entry name" value="HTH_LYSR"/>
    <property type="match status" value="1"/>
</dbReference>